<keyword evidence="4" id="KW-1185">Reference proteome</keyword>
<sequence>MKLRRFAACVAHTSKLQLGSAGRYCCYAVCVVAVIEFVLLNILILYAVSQFSQSLPSFTSSDGSPSVFNSLQENGLLNNIISSAKSNQLFQRTLQETLERVYIVHEPQQGKGRLGKPVLKDVRARSMKDISFLGLDVSHSREATYIYNRILSRKKFPYQFFIVDIGANDGFLSSNSFNFIQWGWDAVLVDPQGQELQTAWQNIKSYIDRYNQGEQSVELVRAAITERDGSVEFHYSSRGQGAMSHVADAGVPQRLDGEVKLRVSGLTVKTLVAKSKIPKNLGILSIDAEGMGVQIVRQWLDLGFRPAYIILEYLNLGEPEAVLMNRLKMNDYFYLGKRGWNFIFEHQPSPVPAGTASQDV</sequence>
<keyword evidence="1" id="KW-0812">Transmembrane</keyword>
<dbReference type="AlphaFoldDB" id="A0A433TZ85"/>
<dbReference type="InterPro" id="IPR029063">
    <property type="entry name" value="SAM-dependent_MTases_sf"/>
</dbReference>
<proteinExistence type="predicted"/>
<feature type="transmembrane region" description="Helical" evidence="1">
    <location>
        <begin position="24"/>
        <end position="48"/>
    </location>
</feature>
<evidence type="ECO:0000313" key="3">
    <source>
        <dbReference type="EMBL" id="RUS86871.1"/>
    </source>
</evidence>
<dbReference type="InterPro" id="IPR006342">
    <property type="entry name" value="FkbM_mtfrase"/>
</dbReference>
<dbReference type="SUPFAM" id="SSF53335">
    <property type="entry name" value="S-adenosyl-L-methionine-dependent methyltransferases"/>
    <property type="match status" value="1"/>
</dbReference>
<gene>
    <name evidence="3" type="ORF">EGW08_005350</name>
</gene>
<dbReference type="Gene3D" id="3.40.50.150">
    <property type="entry name" value="Vaccinia Virus protein VP39"/>
    <property type="match status" value="1"/>
</dbReference>
<protein>
    <recommendedName>
        <fullName evidence="2">Methyltransferase FkbM domain-containing protein</fullName>
    </recommendedName>
</protein>
<dbReference type="Pfam" id="PF05050">
    <property type="entry name" value="Methyltransf_21"/>
    <property type="match status" value="1"/>
</dbReference>
<evidence type="ECO:0000259" key="2">
    <source>
        <dbReference type="Pfam" id="PF05050"/>
    </source>
</evidence>
<dbReference type="OrthoDB" id="10266791at2759"/>
<evidence type="ECO:0000256" key="1">
    <source>
        <dbReference type="SAM" id="Phobius"/>
    </source>
</evidence>
<comment type="caution">
    <text evidence="3">The sequence shown here is derived from an EMBL/GenBank/DDBJ whole genome shotgun (WGS) entry which is preliminary data.</text>
</comment>
<dbReference type="Proteomes" id="UP000271974">
    <property type="component" value="Unassembled WGS sequence"/>
</dbReference>
<name>A0A433TZ85_ELYCH</name>
<evidence type="ECO:0000313" key="4">
    <source>
        <dbReference type="Proteomes" id="UP000271974"/>
    </source>
</evidence>
<organism evidence="3 4">
    <name type="scientific">Elysia chlorotica</name>
    <name type="common">Eastern emerald elysia</name>
    <name type="synonym">Sea slug</name>
    <dbReference type="NCBI Taxonomy" id="188477"/>
    <lineage>
        <taxon>Eukaryota</taxon>
        <taxon>Metazoa</taxon>
        <taxon>Spiralia</taxon>
        <taxon>Lophotrochozoa</taxon>
        <taxon>Mollusca</taxon>
        <taxon>Gastropoda</taxon>
        <taxon>Heterobranchia</taxon>
        <taxon>Euthyneura</taxon>
        <taxon>Panpulmonata</taxon>
        <taxon>Sacoglossa</taxon>
        <taxon>Placobranchoidea</taxon>
        <taxon>Plakobranchidae</taxon>
        <taxon>Elysia</taxon>
    </lineage>
</organism>
<accession>A0A433TZ85</accession>
<feature type="domain" description="Methyltransferase FkbM" evidence="2">
    <location>
        <begin position="164"/>
        <end position="313"/>
    </location>
</feature>
<reference evidence="3 4" key="1">
    <citation type="submission" date="2019-01" db="EMBL/GenBank/DDBJ databases">
        <title>A draft genome assembly of the solar-powered sea slug Elysia chlorotica.</title>
        <authorList>
            <person name="Cai H."/>
            <person name="Li Q."/>
            <person name="Fang X."/>
            <person name="Li J."/>
            <person name="Curtis N.E."/>
            <person name="Altenburger A."/>
            <person name="Shibata T."/>
            <person name="Feng M."/>
            <person name="Maeda T."/>
            <person name="Schwartz J.A."/>
            <person name="Shigenobu S."/>
            <person name="Lundholm N."/>
            <person name="Nishiyama T."/>
            <person name="Yang H."/>
            <person name="Hasebe M."/>
            <person name="Li S."/>
            <person name="Pierce S.K."/>
            <person name="Wang J."/>
        </authorList>
    </citation>
    <scope>NUCLEOTIDE SEQUENCE [LARGE SCALE GENOMIC DNA]</scope>
    <source>
        <strain evidence="3">EC2010</strain>
        <tissue evidence="3">Whole organism of an adult</tissue>
    </source>
</reference>
<dbReference type="EMBL" id="RQTK01000125">
    <property type="protein sequence ID" value="RUS86871.1"/>
    <property type="molecule type" value="Genomic_DNA"/>
</dbReference>
<keyword evidence="1" id="KW-1133">Transmembrane helix</keyword>
<dbReference type="NCBIfam" id="TIGR01444">
    <property type="entry name" value="fkbM_fam"/>
    <property type="match status" value="1"/>
</dbReference>
<keyword evidence="1" id="KW-0472">Membrane</keyword>